<comment type="caution">
    <text evidence="1">The sequence shown here is derived from an EMBL/GenBank/DDBJ whole genome shotgun (WGS) entry which is preliminary data.</text>
</comment>
<dbReference type="EMBL" id="JABSTQ010009743">
    <property type="protein sequence ID" value="KAG0426231.1"/>
    <property type="molecule type" value="Genomic_DNA"/>
</dbReference>
<accession>A0AC60PY38</accession>
<protein>
    <submittedName>
        <fullName evidence="1">Uncharacterized protein</fullName>
    </submittedName>
</protein>
<dbReference type="Proteomes" id="UP000805193">
    <property type="component" value="Unassembled WGS sequence"/>
</dbReference>
<keyword evidence="2" id="KW-1185">Reference proteome</keyword>
<organism evidence="1 2">
    <name type="scientific">Ixodes persulcatus</name>
    <name type="common">Taiga tick</name>
    <dbReference type="NCBI Taxonomy" id="34615"/>
    <lineage>
        <taxon>Eukaryota</taxon>
        <taxon>Metazoa</taxon>
        <taxon>Ecdysozoa</taxon>
        <taxon>Arthropoda</taxon>
        <taxon>Chelicerata</taxon>
        <taxon>Arachnida</taxon>
        <taxon>Acari</taxon>
        <taxon>Parasitiformes</taxon>
        <taxon>Ixodida</taxon>
        <taxon>Ixodoidea</taxon>
        <taxon>Ixodidae</taxon>
        <taxon>Ixodinae</taxon>
        <taxon>Ixodes</taxon>
    </lineage>
</organism>
<gene>
    <name evidence="1" type="ORF">HPB47_026647</name>
</gene>
<proteinExistence type="predicted"/>
<name>A0AC60PY38_IXOPE</name>
<evidence type="ECO:0000313" key="2">
    <source>
        <dbReference type="Proteomes" id="UP000805193"/>
    </source>
</evidence>
<evidence type="ECO:0000313" key="1">
    <source>
        <dbReference type="EMBL" id="KAG0426231.1"/>
    </source>
</evidence>
<sequence>MPLGIFLRRKVVQLIKQNRCTARVELNADLEGPKHKEHFKGWARCYMDESDDHDARSDSHSTVSTDFGARAAERLSFARSATAELAALRRALPLAEAESTPDRLVILSDSKAALTQHANPECAPPLTGESASAATMLQR</sequence>
<reference evidence="1 2" key="1">
    <citation type="journal article" date="2020" name="Cell">
        <title>Large-Scale Comparative Analyses of Tick Genomes Elucidate Their Genetic Diversity and Vector Capacities.</title>
        <authorList>
            <consortium name="Tick Genome and Microbiome Consortium (TIGMIC)"/>
            <person name="Jia N."/>
            <person name="Wang J."/>
            <person name="Shi W."/>
            <person name="Du L."/>
            <person name="Sun Y."/>
            <person name="Zhan W."/>
            <person name="Jiang J.F."/>
            <person name="Wang Q."/>
            <person name="Zhang B."/>
            <person name="Ji P."/>
            <person name="Bell-Sakyi L."/>
            <person name="Cui X.M."/>
            <person name="Yuan T.T."/>
            <person name="Jiang B.G."/>
            <person name="Yang W.F."/>
            <person name="Lam T.T."/>
            <person name="Chang Q.C."/>
            <person name="Ding S.J."/>
            <person name="Wang X.J."/>
            <person name="Zhu J.G."/>
            <person name="Ruan X.D."/>
            <person name="Zhao L."/>
            <person name="Wei J.T."/>
            <person name="Ye R.Z."/>
            <person name="Que T.C."/>
            <person name="Du C.H."/>
            <person name="Zhou Y.H."/>
            <person name="Cheng J.X."/>
            <person name="Dai P.F."/>
            <person name="Guo W.B."/>
            <person name="Han X.H."/>
            <person name="Huang E.J."/>
            <person name="Li L.F."/>
            <person name="Wei W."/>
            <person name="Gao Y.C."/>
            <person name="Liu J.Z."/>
            <person name="Shao H.Z."/>
            <person name="Wang X."/>
            <person name="Wang C.C."/>
            <person name="Yang T.C."/>
            <person name="Huo Q.B."/>
            <person name="Li W."/>
            <person name="Chen H.Y."/>
            <person name="Chen S.E."/>
            <person name="Zhou L.G."/>
            <person name="Ni X.B."/>
            <person name="Tian J.H."/>
            <person name="Sheng Y."/>
            <person name="Liu T."/>
            <person name="Pan Y.S."/>
            <person name="Xia L.Y."/>
            <person name="Li J."/>
            <person name="Zhao F."/>
            <person name="Cao W.C."/>
        </authorList>
    </citation>
    <scope>NUCLEOTIDE SEQUENCE [LARGE SCALE GENOMIC DNA]</scope>
    <source>
        <strain evidence="1">Iper-2018</strain>
    </source>
</reference>